<proteinExistence type="predicted"/>
<dbReference type="PaxDb" id="3880-AES80269"/>
<dbReference type="HOGENOM" id="CLU_3090311_0_0_1"/>
<evidence type="ECO:0000313" key="3">
    <source>
        <dbReference type="Proteomes" id="UP000002051"/>
    </source>
</evidence>
<reference evidence="1 3" key="2">
    <citation type="journal article" date="2014" name="BMC Genomics">
        <title>An improved genome release (version Mt4.0) for the model legume Medicago truncatula.</title>
        <authorList>
            <person name="Tang H."/>
            <person name="Krishnakumar V."/>
            <person name="Bidwell S."/>
            <person name="Rosen B."/>
            <person name="Chan A."/>
            <person name="Zhou S."/>
            <person name="Gentzbittel L."/>
            <person name="Childs K.L."/>
            <person name="Yandell M."/>
            <person name="Gundlach H."/>
            <person name="Mayer K.F."/>
            <person name="Schwartz D.C."/>
            <person name="Town C.D."/>
        </authorList>
    </citation>
    <scope>GENOME REANNOTATION</scope>
    <source>
        <strain evidence="2 3">cv. Jemalong A17</strain>
    </source>
</reference>
<dbReference type="Proteomes" id="UP000002051">
    <property type="component" value="Unassembled WGS sequence"/>
</dbReference>
<accession>G7L6L2</accession>
<evidence type="ECO:0000313" key="1">
    <source>
        <dbReference type="EMBL" id="AES80269.1"/>
    </source>
</evidence>
<name>G7L6L2_MEDTR</name>
<protein>
    <submittedName>
        <fullName evidence="1 2">Uncharacterized protein</fullName>
    </submittedName>
</protein>
<keyword evidence="3" id="KW-1185">Reference proteome</keyword>
<reference evidence="2" key="3">
    <citation type="submission" date="2015-04" db="UniProtKB">
        <authorList>
            <consortium name="EnsemblPlants"/>
        </authorList>
    </citation>
    <scope>IDENTIFICATION</scope>
    <source>
        <strain evidence="2">cv. Jemalong A17</strain>
    </source>
</reference>
<evidence type="ECO:0000313" key="2">
    <source>
        <dbReference type="EnsemblPlants" id="AES80269"/>
    </source>
</evidence>
<gene>
    <name evidence="1" type="ordered locus">MTR_7g078710</name>
</gene>
<organism evidence="1 3">
    <name type="scientific">Medicago truncatula</name>
    <name type="common">Barrel medic</name>
    <name type="synonym">Medicago tribuloides</name>
    <dbReference type="NCBI Taxonomy" id="3880"/>
    <lineage>
        <taxon>Eukaryota</taxon>
        <taxon>Viridiplantae</taxon>
        <taxon>Streptophyta</taxon>
        <taxon>Embryophyta</taxon>
        <taxon>Tracheophyta</taxon>
        <taxon>Spermatophyta</taxon>
        <taxon>Magnoliopsida</taxon>
        <taxon>eudicotyledons</taxon>
        <taxon>Gunneridae</taxon>
        <taxon>Pentapetalae</taxon>
        <taxon>rosids</taxon>
        <taxon>fabids</taxon>
        <taxon>Fabales</taxon>
        <taxon>Fabaceae</taxon>
        <taxon>Papilionoideae</taxon>
        <taxon>50 kb inversion clade</taxon>
        <taxon>NPAAA clade</taxon>
        <taxon>Hologalegina</taxon>
        <taxon>IRL clade</taxon>
        <taxon>Trifolieae</taxon>
        <taxon>Medicago</taxon>
    </lineage>
</organism>
<dbReference type="EMBL" id="CM001223">
    <property type="protein sequence ID" value="AES80269.1"/>
    <property type="molecule type" value="Genomic_DNA"/>
</dbReference>
<sequence>MVNQKLHIIASKNYSRKVLTQGDGVGVFYLLRYNTSTIIHPFWEKLSLFMFP</sequence>
<dbReference type="EnsemblPlants" id="AES80269">
    <property type="protein sequence ID" value="AES80269"/>
    <property type="gene ID" value="MTR_7g078710"/>
</dbReference>
<reference evidence="1 3" key="1">
    <citation type="journal article" date="2011" name="Nature">
        <title>The Medicago genome provides insight into the evolution of rhizobial symbioses.</title>
        <authorList>
            <person name="Young N.D."/>
            <person name="Debelle F."/>
            <person name="Oldroyd G.E."/>
            <person name="Geurts R."/>
            <person name="Cannon S.B."/>
            <person name="Udvardi M.K."/>
            <person name="Benedito V.A."/>
            <person name="Mayer K.F."/>
            <person name="Gouzy J."/>
            <person name="Schoof H."/>
            <person name="Van de Peer Y."/>
            <person name="Proost S."/>
            <person name="Cook D.R."/>
            <person name="Meyers B.C."/>
            <person name="Spannagl M."/>
            <person name="Cheung F."/>
            <person name="De Mita S."/>
            <person name="Krishnakumar V."/>
            <person name="Gundlach H."/>
            <person name="Zhou S."/>
            <person name="Mudge J."/>
            <person name="Bharti A.K."/>
            <person name="Murray J.D."/>
            <person name="Naoumkina M.A."/>
            <person name="Rosen B."/>
            <person name="Silverstein K.A."/>
            <person name="Tang H."/>
            <person name="Rombauts S."/>
            <person name="Zhao P.X."/>
            <person name="Zhou P."/>
            <person name="Barbe V."/>
            <person name="Bardou P."/>
            <person name="Bechner M."/>
            <person name="Bellec A."/>
            <person name="Berger A."/>
            <person name="Berges H."/>
            <person name="Bidwell S."/>
            <person name="Bisseling T."/>
            <person name="Choisne N."/>
            <person name="Couloux A."/>
            <person name="Denny R."/>
            <person name="Deshpande S."/>
            <person name="Dai X."/>
            <person name="Doyle J.J."/>
            <person name="Dudez A.M."/>
            <person name="Farmer A.D."/>
            <person name="Fouteau S."/>
            <person name="Franken C."/>
            <person name="Gibelin C."/>
            <person name="Gish J."/>
            <person name="Goldstein S."/>
            <person name="Gonzalez A.J."/>
            <person name="Green P.J."/>
            <person name="Hallab A."/>
            <person name="Hartog M."/>
            <person name="Hua A."/>
            <person name="Humphray S.J."/>
            <person name="Jeong D.H."/>
            <person name="Jing Y."/>
            <person name="Jocker A."/>
            <person name="Kenton S.M."/>
            <person name="Kim D.J."/>
            <person name="Klee K."/>
            <person name="Lai H."/>
            <person name="Lang C."/>
            <person name="Lin S."/>
            <person name="Macmil S.L."/>
            <person name="Magdelenat G."/>
            <person name="Matthews L."/>
            <person name="McCorrison J."/>
            <person name="Monaghan E.L."/>
            <person name="Mun J.H."/>
            <person name="Najar F.Z."/>
            <person name="Nicholson C."/>
            <person name="Noirot C."/>
            <person name="O'Bleness M."/>
            <person name="Paule C.R."/>
            <person name="Poulain J."/>
            <person name="Prion F."/>
            <person name="Qin B."/>
            <person name="Qu C."/>
            <person name="Retzel E.F."/>
            <person name="Riddle C."/>
            <person name="Sallet E."/>
            <person name="Samain S."/>
            <person name="Samson N."/>
            <person name="Sanders I."/>
            <person name="Saurat O."/>
            <person name="Scarpelli C."/>
            <person name="Schiex T."/>
            <person name="Segurens B."/>
            <person name="Severin A.J."/>
            <person name="Sherrier D.J."/>
            <person name="Shi R."/>
            <person name="Sims S."/>
            <person name="Singer S.R."/>
            <person name="Sinharoy S."/>
            <person name="Sterck L."/>
            <person name="Viollet A."/>
            <person name="Wang B.B."/>
            <person name="Wang K."/>
            <person name="Wang M."/>
            <person name="Wang X."/>
            <person name="Warfsmann J."/>
            <person name="Weissenbach J."/>
            <person name="White D.D."/>
            <person name="White J.D."/>
            <person name="Wiley G.B."/>
            <person name="Wincker P."/>
            <person name="Xing Y."/>
            <person name="Yang L."/>
            <person name="Yao Z."/>
            <person name="Ying F."/>
            <person name="Zhai J."/>
            <person name="Zhou L."/>
            <person name="Zuber A."/>
            <person name="Denarie J."/>
            <person name="Dixon R.A."/>
            <person name="May G.D."/>
            <person name="Schwartz D.C."/>
            <person name="Rogers J."/>
            <person name="Quetier F."/>
            <person name="Town C.D."/>
            <person name="Roe B.A."/>
        </authorList>
    </citation>
    <scope>NUCLEOTIDE SEQUENCE [LARGE SCALE GENOMIC DNA]</scope>
    <source>
        <strain evidence="1">A17</strain>
        <strain evidence="2 3">cv. Jemalong A17</strain>
    </source>
</reference>
<dbReference type="AlphaFoldDB" id="G7L6L2"/>